<keyword evidence="2 3" id="KW-0687">Ribonucleoprotein</keyword>
<evidence type="ECO:0000256" key="2">
    <source>
        <dbReference type="ARBA" id="ARBA00023274"/>
    </source>
</evidence>
<dbReference type="HAMAP" id="MF_00385">
    <property type="entry name" value="Ribosomal_bS16"/>
    <property type="match status" value="1"/>
</dbReference>
<dbReference type="GO" id="GO:0006412">
    <property type="term" value="P:translation"/>
    <property type="evidence" value="ECO:0007669"/>
    <property type="project" value="UniProtKB-UniRule"/>
</dbReference>
<dbReference type="GO" id="GO:0015935">
    <property type="term" value="C:small ribosomal subunit"/>
    <property type="evidence" value="ECO:0007669"/>
    <property type="project" value="TreeGrafter"/>
</dbReference>
<dbReference type="PANTHER" id="PTHR12919">
    <property type="entry name" value="30S RIBOSOMAL PROTEIN S16"/>
    <property type="match status" value="1"/>
</dbReference>
<dbReference type="OrthoDB" id="9807878at2"/>
<evidence type="ECO:0000256" key="3">
    <source>
        <dbReference type="HAMAP-Rule" id="MF_00385"/>
    </source>
</evidence>
<dbReference type="GO" id="GO:0003735">
    <property type="term" value="F:structural constituent of ribosome"/>
    <property type="evidence" value="ECO:0007669"/>
    <property type="project" value="InterPro"/>
</dbReference>
<comment type="similarity">
    <text evidence="3">Belongs to the bacterial ribosomal protein bS16 family.</text>
</comment>
<dbReference type="InterPro" id="IPR023803">
    <property type="entry name" value="Ribosomal_bS16_dom_sf"/>
</dbReference>
<dbReference type="PANTHER" id="PTHR12919:SF20">
    <property type="entry name" value="SMALL RIBOSOMAL SUBUNIT PROTEIN BS16M"/>
    <property type="match status" value="1"/>
</dbReference>
<dbReference type="SUPFAM" id="SSF54565">
    <property type="entry name" value="Ribosomal protein S16"/>
    <property type="match status" value="1"/>
</dbReference>
<keyword evidence="5" id="KW-1185">Reference proteome</keyword>
<name>A0A1X7L2K6_9BACT</name>
<reference evidence="5" key="1">
    <citation type="submission" date="2017-04" db="EMBL/GenBank/DDBJ databases">
        <authorList>
            <person name="Varghese N."/>
            <person name="Submissions S."/>
        </authorList>
    </citation>
    <scope>NUCLEOTIDE SEQUENCE [LARGE SCALE GENOMIC DNA]</scope>
    <source>
        <strain evidence="5">USBA 82</strain>
    </source>
</reference>
<dbReference type="InterPro" id="IPR020592">
    <property type="entry name" value="Ribosomal_bS16_CS"/>
</dbReference>
<dbReference type="RefSeq" id="WP_085545553.1">
    <property type="nucleotide sequence ID" value="NZ_FXBB01000044.1"/>
</dbReference>
<dbReference type="Proteomes" id="UP000193355">
    <property type="component" value="Unassembled WGS sequence"/>
</dbReference>
<evidence type="ECO:0000313" key="4">
    <source>
        <dbReference type="EMBL" id="SMG48101.1"/>
    </source>
</evidence>
<proteinExistence type="inferred from homology"/>
<evidence type="ECO:0000256" key="1">
    <source>
        <dbReference type="ARBA" id="ARBA00022980"/>
    </source>
</evidence>
<dbReference type="STRING" id="561720.SAMN06275492_14415"/>
<gene>
    <name evidence="3" type="primary">rpsP</name>
    <name evidence="4" type="ORF">SAMN06275492_14415</name>
</gene>
<accession>A0A1X7L2K6</accession>
<dbReference type="PROSITE" id="PS00732">
    <property type="entry name" value="RIBOSOMAL_S16"/>
    <property type="match status" value="1"/>
</dbReference>
<sequence length="91" mass="10230">MAVRIRLARHGRKKAPFYRLVVADSRSPRDGRYIEQLGTYNPMTDPSEINVDMEKALAWLSKGALPSDTAKGLLKKAGVWEKFVEIKGKAE</sequence>
<dbReference type="Gene3D" id="3.30.1320.10">
    <property type="match status" value="1"/>
</dbReference>
<evidence type="ECO:0000313" key="5">
    <source>
        <dbReference type="Proteomes" id="UP000193355"/>
    </source>
</evidence>
<keyword evidence="1 3" id="KW-0689">Ribosomal protein</keyword>
<dbReference type="EMBL" id="FXBB01000044">
    <property type="protein sequence ID" value="SMG48101.1"/>
    <property type="molecule type" value="Genomic_DNA"/>
</dbReference>
<organism evidence="4 5">
    <name type="scientific">Dethiosulfovibrio salsuginis</name>
    <dbReference type="NCBI Taxonomy" id="561720"/>
    <lineage>
        <taxon>Bacteria</taxon>
        <taxon>Thermotogati</taxon>
        <taxon>Synergistota</taxon>
        <taxon>Synergistia</taxon>
        <taxon>Synergistales</taxon>
        <taxon>Dethiosulfovibrionaceae</taxon>
        <taxon>Dethiosulfovibrio</taxon>
    </lineage>
</organism>
<dbReference type="InterPro" id="IPR000307">
    <property type="entry name" value="Ribosomal_bS16"/>
</dbReference>
<dbReference type="NCBIfam" id="TIGR00002">
    <property type="entry name" value="S16"/>
    <property type="match status" value="1"/>
</dbReference>
<dbReference type="AlphaFoldDB" id="A0A1X7L2K6"/>
<protein>
    <recommendedName>
        <fullName evidence="3">Small ribosomal subunit protein bS16</fullName>
    </recommendedName>
</protein>
<dbReference type="GO" id="GO:0005737">
    <property type="term" value="C:cytoplasm"/>
    <property type="evidence" value="ECO:0007669"/>
    <property type="project" value="UniProtKB-ARBA"/>
</dbReference>
<dbReference type="Pfam" id="PF00886">
    <property type="entry name" value="Ribosomal_S16"/>
    <property type="match status" value="1"/>
</dbReference>